<dbReference type="OrthoDB" id="2679330at2759"/>
<dbReference type="AlphaFoldDB" id="A0A1J8RDS9"/>
<dbReference type="EMBL" id="LVVM01000794">
    <property type="protein sequence ID" value="OJA19906.1"/>
    <property type="molecule type" value="Genomic_DNA"/>
</dbReference>
<reference evidence="1 2" key="1">
    <citation type="submission" date="2016-03" db="EMBL/GenBank/DDBJ databases">
        <title>Comparative genomics of the ectomycorrhizal sister species Rhizopogon vinicolor and Rhizopogon vesiculosus (Basidiomycota: Boletales) reveals a divergence of the mating type B locus.</title>
        <authorList>
            <person name="Mujic A.B."/>
            <person name="Kuo A."/>
            <person name="Tritt A."/>
            <person name="Lipzen A."/>
            <person name="Chen C."/>
            <person name="Johnson J."/>
            <person name="Sharma A."/>
            <person name="Barry K."/>
            <person name="Grigoriev I.V."/>
            <person name="Spatafora J.W."/>
        </authorList>
    </citation>
    <scope>NUCLEOTIDE SEQUENCE [LARGE SCALE GENOMIC DNA]</scope>
    <source>
        <strain evidence="1 2">AM-OR11-056</strain>
    </source>
</reference>
<evidence type="ECO:0000313" key="2">
    <source>
        <dbReference type="Proteomes" id="UP000183567"/>
    </source>
</evidence>
<keyword evidence="2" id="KW-1185">Reference proteome</keyword>
<comment type="caution">
    <text evidence="1">The sequence shown here is derived from an EMBL/GenBank/DDBJ whole genome shotgun (WGS) entry which is preliminary data.</text>
</comment>
<accession>A0A1J8RDS9</accession>
<dbReference type="Proteomes" id="UP000183567">
    <property type="component" value="Unassembled WGS sequence"/>
</dbReference>
<name>A0A1J8RDS9_9AGAM</name>
<proteinExistence type="predicted"/>
<gene>
    <name evidence="1" type="ORF">AZE42_13451</name>
</gene>
<sequence>MLLRDSYNSSSSDLNLIVPREPFLGNGIISNPCRLLRQVFKRCGLEWKLRVGCANPRCECDVNKLNRDFWFSSSVVPADEIDVAIQEGNICHHSKTFRSRVLYATCGRTQVLVPLKPHVSAFSNQSDLETVYCVNQRDPHGRESFPSKFTHSAHSTSDGMLSASFTIFWESFMNLPRPTPCG</sequence>
<protein>
    <submittedName>
        <fullName evidence="1">Uncharacterized protein</fullName>
    </submittedName>
</protein>
<evidence type="ECO:0000313" key="1">
    <source>
        <dbReference type="EMBL" id="OJA19906.1"/>
    </source>
</evidence>
<organism evidence="1 2">
    <name type="scientific">Rhizopogon vesiculosus</name>
    <dbReference type="NCBI Taxonomy" id="180088"/>
    <lineage>
        <taxon>Eukaryota</taxon>
        <taxon>Fungi</taxon>
        <taxon>Dikarya</taxon>
        <taxon>Basidiomycota</taxon>
        <taxon>Agaricomycotina</taxon>
        <taxon>Agaricomycetes</taxon>
        <taxon>Agaricomycetidae</taxon>
        <taxon>Boletales</taxon>
        <taxon>Suillineae</taxon>
        <taxon>Rhizopogonaceae</taxon>
        <taxon>Rhizopogon</taxon>
    </lineage>
</organism>